<accession>A0A1M5AEH8</accession>
<dbReference type="EMBL" id="FQUT01000003">
    <property type="protein sequence ID" value="SHF28698.1"/>
    <property type="molecule type" value="Genomic_DNA"/>
</dbReference>
<proteinExistence type="predicted"/>
<evidence type="ECO:0000313" key="1">
    <source>
        <dbReference type="EMBL" id="SHF28698.1"/>
    </source>
</evidence>
<name>A0A1M5AEH8_9FLAO</name>
<sequence length="41" mass="4869">MDELKKINGKTYIKIYRKCITRNGTRICKSNGVYAFWVEVK</sequence>
<protein>
    <submittedName>
        <fullName evidence="1">Uncharacterized protein</fullName>
    </submittedName>
</protein>
<dbReference type="Proteomes" id="UP000184518">
    <property type="component" value="Unassembled WGS sequence"/>
</dbReference>
<dbReference type="AlphaFoldDB" id="A0A1M5AEH8"/>
<reference evidence="2" key="1">
    <citation type="submission" date="2016-11" db="EMBL/GenBank/DDBJ databases">
        <authorList>
            <person name="Varghese N."/>
            <person name="Submissions S."/>
        </authorList>
    </citation>
    <scope>NUCLEOTIDE SEQUENCE [LARGE SCALE GENOMIC DNA]</scope>
    <source>
        <strain evidence="2">DSM 27619</strain>
    </source>
</reference>
<evidence type="ECO:0000313" key="2">
    <source>
        <dbReference type="Proteomes" id="UP000184518"/>
    </source>
</evidence>
<gene>
    <name evidence="1" type="ORF">SAMN05443633_103465</name>
</gene>
<keyword evidence="2" id="KW-1185">Reference proteome</keyword>
<organism evidence="1 2">
    <name type="scientific">Chryseobacterium arachidis</name>
    <dbReference type="NCBI Taxonomy" id="1416778"/>
    <lineage>
        <taxon>Bacteria</taxon>
        <taxon>Pseudomonadati</taxon>
        <taxon>Bacteroidota</taxon>
        <taxon>Flavobacteriia</taxon>
        <taxon>Flavobacteriales</taxon>
        <taxon>Weeksellaceae</taxon>
        <taxon>Chryseobacterium group</taxon>
        <taxon>Chryseobacterium</taxon>
    </lineage>
</organism>